<dbReference type="EMBL" id="RIAX01000004">
    <property type="protein sequence ID" value="RNF39853.1"/>
    <property type="molecule type" value="Genomic_DNA"/>
</dbReference>
<keyword evidence="1 3" id="KW-0378">Hydrolase</keyword>
<dbReference type="InterPro" id="IPR023214">
    <property type="entry name" value="HAD_sf"/>
</dbReference>
<dbReference type="SUPFAM" id="SSF56784">
    <property type="entry name" value="HAD-like"/>
    <property type="match status" value="1"/>
</dbReference>
<dbReference type="GO" id="GO:0050124">
    <property type="term" value="F:N-acylneuraminate-9-phosphatase activity"/>
    <property type="evidence" value="ECO:0007669"/>
    <property type="project" value="TreeGrafter"/>
</dbReference>
<dbReference type="AlphaFoldDB" id="A0A3M8P864"/>
<dbReference type="InterPro" id="IPR051400">
    <property type="entry name" value="HAD-like_hydrolase"/>
</dbReference>
<sequence>MHWLKDISIVIFDMDGTLYQDYTFMERYIQKMMEGGFPETEIQETVDKAYDILEGKKQIRLGFLYDREQLAFYSHQNLKPSVSYDWDGIETEMVHSEENPLSYIGDPWGIVELMAVKKNIAAGTVRRAFTNVRKEMLTEAYCIAKRTDLFEEIKKLTGHRTILMTNSPLPTGQEFVDFLELGDVFDEIYIDGKKPGGIQNLMDKFLAEGYQPYEILSIGDNPWNDLYPIHKSGGHTCLISQYEHQDTTNWSVSVETVDELVGLVEQLNGKAVIANGKEESYG</sequence>
<dbReference type="PANTHER" id="PTHR46470">
    <property type="entry name" value="N-ACYLNEURAMINATE-9-PHOSPHATASE"/>
    <property type="match status" value="1"/>
</dbReference>
<dbReference type="RefSeq" id="WP_123165048.1">
    <property type="nucleotide sequence ID" value="NZ_RIAX01000004.1"/>
</dbReference>
<comment type="caution">
    <text evidence="3">The sequence shown here is derived from an EMBL/GenBank/DDBJ whole genome shotgun (WGS) entry which is preliminary data.</text>
</comment>
<dbReference type="InterPro" id="IPR036412">
    <property type="entry name" value="HAD-like_sf"/>
</dbReference>
<proteinExistence type="predicted"/>
<dbReference type="Gene3D" id="3.40.50.1000">
    <property type="entry name" value="HAD superfamily/HAD-like"/>
    <property type="match status" value="1"/>
</dbReference>
<protein>
    <submittedName>
        <fullName evidence="3">HAD family hydrolase</fullName>
    </submittedName>
</protein>
<dbReference type="CDD" id="cd01427">
    <property type="entry name" value="HAD_like"/>
    <property type="match status" value="1"/>
</dbReference>
<evidence type="ECO:0000256" key="1">
    <source>
        <dbReference type="ARBA" id="ARBA00022801"/>
    </source>
</evidence>
<reference evidence="3 4" key="1">
    <citation type="journal article" date="2018" name="Int. J. Syst. Evol. Microbiol.">
        <title>Planococcus salinus sp. nov., a moderately halophilic bacterium isolated from a saline-alkali soil.</title>
        <authorList>
            <person name="Gan L."/>
        </authorList>
    </citation>
    <scope>NUCLEOTIDE SEQUENCE [LARGE SCALE GENOMIC DNA]</scope>
    <source>
        <strain evidence="3 4">LCB217</strain>
    </source>
</reference>
<accession>A0A3M8P864</accession>
<keyword evidence="4" id="KW-1185">Reference proteome</keyword>
<dbReference type="OrthoDB" id="2081981at2"/>
<keyword evidence="2" id="KW-0460">Magnesium</keyword>
<organism evidence="3 4">
    <name type="scientific">Planococcus salinus</name>
    <dbReference type="NCBI Taxonomy" id="1848460"/>
    <lineage>
        <taxon>Bacteria</taxon>
        <taxon>Bacillati</taxon>
        <taxon>Bacillota</taxon>
        <taxon>Bacilli</taxon>
        <taxon>Bacillales</taxon>
        <taxon>Caryophanaceae</taxon>
        <taxon>Planococcus</taxon>
    </lineage>
</organism>
<dbReference type="PANTHER" id="PTHR46470:SF3">
    <property type="entry name" value="N-ACYLNEURAMINATE-9-PHOSPHATASE"/>
    <property type="match status" value="1"/>
</dbReference>
<evidence type="ECO:0000313" key="4">
    <source>
        <dbReference type="Proteomes" id="UP000275473"/>
    </source>
</evidence>
<dbReference type="Pfam" id="PF00702">
    <property type="entry name" value="Hydrolase"/>
    <property type="match status" value="1"/>
</dbReference>
<dbReference type="Proteomes" id="UP000275473">
    <property type="component" value="Unassembled WGS sequence"/>
</dbReference>
<evidence type="ECO:0000313" key="3">
    <source>
        <dbReference type="EMBL" id="RNF39853.1"/>
    </source>
</evidence>
<evidence type="ECO:0000256" key="2">
    <source>
        <dbReference type="ARBA" id="ARBA00022842"/>
    </source>
</evidence>
<name>A0A3M8P864_9BACL</name>
<dbReference type="GO" id="GO:0046380">
    <property type="term" value="P:N-acetylneuraminate biosynthetic process"/>
    <property type="evidence" value="ECO:0007669"/>
    <property type="project" value="TreeGrafter"/>
</dbReference>
<gene>
    <name evidence="3" type="ORF">EEX84_07755</name>
</gene>